<dbReference type="InterPro" id="IPR001296">
    <property type="entry name" value="Glyco_trans_1"/>
</dbReference>
<dbReference type="Pfam" id="PF00534">
    <property type="entry name" value="Glycos_transf_1"/>
    <property type="match status" value="1"/>
</dbReference>
<sequence>MCGMIEGLQKIGHEQAVIAGIDINDDRDCFPEEISFFPVIYNNEELPFPVVGMSDAMPYESTRYRDLDTYMVEIMKSEFKKKIDEAINVFKPHIIICNHLYLITSYVREIVKDIRVIGLCHGTCLRQLKSINFEKEYILSNIKELDLILALHNEQKEDIINLFDINHNKVVVIGSGYNDKMFYNENYKTNDRNINITFAGKICKSKGLKSLIKSIDKLEYTKDSIKLNIAGTGSDESQYKEIFNVSEDCRYEVDFLGRLSHKELANLFNKSNIFVLPSFYEGLPVVVLEALACGTDVIVSDINGVKEWMGESINNSGKISYIRLPKMKTTGVPLKSELPYFEEMLYRELDNRIRNILDNDECKSKLNMSDKTWNGLANRVNNILDKMV</sequence>
<dbReference type="PANTHER" id="PTHR45947">
    <property type="entry name" value="SULFOQUINOVOSYL TRANSFERASE SQD2"/>
    <property type="match status" value="1"/>
</dbReference>
<dbReference type="CDD" id="cd03801">
    <property type="entry name" value="GT4_PimA-like"/>
    <property type="match status" value="1"/>
</dbReference>
<dbReference type="AlphaFoldDB" id="A0A371IZ19"/>
<proteinExistence type="predicted"/>
<reference evidence="2 3" key="1">
    <citation type="journal article" date="2017" name="Genome Announc.">
        <title>Draft Genome Sequence of Romboutsia weinsteinii sp. nov. Strain CCRI-19649(T) Isolated from Surface Water.</title>
        <authorList>
            <person name="Maheux A.F."/>
            <person name="Boudreau D.K."/>
            <person name="Berube E."/>
            <person name="Boissinot M."/>
            <person name="Cantin P."/>
            <person name="Raymond F."/>
            <person name="Corbeil J."/>
            <person name="Omar R.F."/>
            <person name="Bergeron M.G."/>
        </authorList>
    </citation>
    <scope>NUCLEOTIDE SEQUENCE [LARGE SCALE GENOMIC DNA]</scope>
    <source>
        <strain evidence="2 3">CCRI-19649</strain>
    </source>
</reference>
<dbReference type="PANTHER" id="PTHR45947:SF3">
    <property type="entry name" value="SULFOQUINOVOSYL TRANSFERASE SQD2"/>
    <property type="match status" value="1"/>
</dbReference>
<name>A0A371IZ19_9FIRM</name>
<feature type="domain" description="Glycosyl transferase family 1" evidence="1">
    <location>
        <begin position="186"/>
        <end position="310"/>
    </location>
</feature>
<gene>
    <name evidence="2" type="ORF">CHL78_016875</name>
</gene>
<evidence type="ECO:0000259" key="1">
    <source>
        <dbReference type="Pfam" id="PF00534"/>
    </source>
</evidence>
<keyword evidence="3" id="KW-1185">Reference proteome</keyword>
<dbReference type="EMBL" id="NOJY02000052">
    <property type="protein sequence ID" value="RDY25714.1"/>
    <property type="molecule type" value="Genomic_DNA"/>
</dbReference>
<dbReference type="Gene3D" id="3.40.50.2000">
    <property type="entry name" value="Glycogen Phosphorylase B"/>
    <property type="match status" value="2"/>
</dbReference>
<evidence type="ECO:0000313" key="3">
    <source>
        <dbReference type="Proteomes" id="UP000215694"/>
    </source>
</evidence>
<dbReference type="GO" id="GO:0016757">
    <property type="term" value="F:glycosyltransferase activity"/>
    <property type="evidence" value="ECO:0007669"/>
    <property type="project" value="InterPro"/>
</dbReference>
<evidence type="ECO:0000313" key="2">
    <source>
        <dbReference type="EMBL" id="RDY25714.1"/>
    </source>
</evidence>
<keyword evidence="2" id="KW-0808">Transferase</keyword>
<dbReference type="Proteomes" id="UP000215694">
    <property type="component" value="Unassembled WGS sequence"/>
</dbReference>
<dbReference type="OrthoDB" id="9804196at2"/>
<accession>A0A371IZ19</accession>
<dbReference type="SUPFAM" id="SSF53756">
    <property type="entry name" value="UDP-Glycosyltransferase/glycogen phosphorylase"/>
    <property type="match status" value="1"/>
</dbReference>
<comment type="caution">
    <text evidence="2">The sequence shown here is derived from an EMBL/GenBank/DDBJ whole genome shotgun (WGS) entry which is preliminary data.</text>
</comment>
<organism evidence="2 3">
    <name type="scientific">Romboutsia weinsteinii</name>
    <dbReference type="NCBI Taxonomy" id="2020949"/>
    <lineage>
        <taxon>Bacteria</taxon>
        <taxon>Bacillati</taxon>
        <taxon>Bacillota</taxon>
        <taxon>Clostridia</taxon>
        <taxon>Peptostreptococcales</taxon>
        <taxon>Peptostreptococcaceae</taxon>
        <taxon>Romboutsia</taxon>
    </lineage>
</organism>
<protein>
    <submittedName>
        <fullName evidence="2">Glycosyltransferase</fullName>
    </submittedName>
</protein>
<dbReference type="InterPro" id="IPR050194">
    <property type="entry name" value="Glycosyltransferase_grp1"/>
</dbReference>